<feature type="transmembrane region" description="Helical" evidence="7">
    <location>
        <begin position="26"/>
        <end position="49"/>
    </location>
</feature>
<gene>
    <name evidence="10" type="primary">yknZ</name>
    <name evidence="10" type="ORF">G6CMJM_00510</name>
</gene>
<keyword evidence="2" id="KW-1003">Cell membrane</keyword>
<evidence type="ECO:0000256" key="5">
    <source>
        <dbReference type="ARBA" id="ARBA00023136"/>
    </source>
</evidence>
<feature type="domain" description="ABC3 transporter permease C-terminal" evidence="8">
    <location>
        <begin position="290"/>
        <end position="403"/>
    </location>
</feature>
<comment type="subcellular location">
    <subcellularLocation>
        <location evidence="1">Cell membrane</location>
        <topology evidence="1">Multi-pass membrane protein</topology>
    </subcellularLocation>
</comment>
<evidence type="ECO:0000313" key="11">
    <source>
        <dbReference type="Proteomes" id="UP001190925"/>
    </source>
</evidence>
<keyword evidence="4 7" id="KW-1133">Transmembrane helix</keyword>
<feature type="transmembrane region" description="Helical" evidence="7">
    <location>
        <begin position="331"/>
        <end position="353"/>
    </location>
</feature>
<evidence type="ECO:0000313" key="10">
    <source>
        <dbReference type="EMBL" id="RYC72485.1"/>
    </source>
</evidence>
<dbReference type="Proteomes" id="UP001190925">
    <property type="component" value="Unassembled WGS sequence"/>
</dbReference>
<reference evidence="10 11" key="2">
    <citation type="journal article" date="2020" name="Cell Rep.">
        <title>Acquisition and Adaptation of Ultra-small Parasitic Reduced Genome Bacteria to Mammalian Hosts.</title>
        <authorList>
            <person name="McLean J.S."/>
            <person name="Bor B."/>
            <person name="Kerns K.A."/>
            <person name="Liu Q."/>
            <person name="To T.T."/>
            <person name="Solden L."/>
            <person name="Hendrickson E.L."/>
            <person name="Wrighton K."/>
            <person name="Shi W."/>
            <person name="He X."/>
        </authorList>
    </citation>
    <scope>NUCLEOTIDE SEQUENCE [LARGE SCALE GENOMIC DNA]</scope>
    <source>
        <strain evidence="10 11">TM7_CMJM_G6_1_HOT_870</strain>
    </source>
</reference>
<keyword evidence="5 7" id="KW-0472">Membrane</keyword>
<protein>
    <submittedName>
        <fullName evidence="10">ABC transporter permease YknZ</fullName>
    </submittedName>
</protein>
<sequence length="411" mass="44855">MMKIRLIRMHIENAIESLRANRMRTFLTILGVVIGISSIVVIFALSGGANSIIQDQIKSGGETIAVVRPKDISSSNKSIINSVATSQNFLQSSLREDDFRNISKIKNIIATAPLASFNSKIKGDDKEITTNILASTPNLDQITGIKVAKGEFITNSSNARTAVIGYQTAVSLFGSPHALGKYISIKGENFLIIGILEKQSSIVNFSNIDFDNTIILNYDEVKNIMGSSPQIQQINIKFNTINNSDIVQHNIEEVMHNSHKGEIDYEILIGKNITHSSSDLISMGSAILALVASISLIVGGIGIMNIMLVNVSERTREIGIRKALGANNNQILLQFLIESLIISSVGGFFGYLLGYSFSFTVSIFLPVLPVISWQIMVLAAGLSIIIGIIFGMYPAIRAARKDPIESLRYYN</sequence>
<evidence type="ECO:0000259" key="8">
    <source>
        <dbReference type="Pfam" id="PF02687"/>
    </source>
</evidence>
<proteinExistence type="inferred from homology"/>
<evidence type="ECO:0000256" key="1">
    <source>
        <dbReference type="ARBA" id="ARBA00004651"/>
    </source>
</evidence>
<evidence type="ECO:0000256" key="7">
    <source>
        <dbReference type="SAM" id="Phobius"/>
    </source>
</evidence>
<feature type="transmembrane region" description="Helical" evidence="7">
    <location>
        <begin position="373"/>
        <end position="396"/>
    </location>
</feature>
<feature type="domain" description="MacB-like periplasmic core" evidence="9">
    <location>
        <begin position="25"/>
        <end position="253"/>
    </location>
</feature>
<dbReference type="PANTHER" id="PTHR30572">
    <property type="entry name" value="MEMBRANE COMPONENT OF TRANSPORTER-RELATED"/>
    <property type="match status" value="1"/>
</dbReference>
<comment type="caution">
    <text evidence="10">The sequence shown here is derived from an EMBL/GenBank/DDBJ whole genome shotgun (WGS) entry which is preliminary data.</text>
</comment>
<comment type="similarity">
    <text evidence="6">Belongs to the ABC-4 integral membrane protein family.</text>
</comment>
<dbReference type="InterPro" id="IPR025857">
    <property type="entry name" value="MacB_PCD"/>
</dbReference>
<dbReference type="InterPro" id="IPR003838">
    <property type="entry name" value="ABC3_permease_C"/>
</dbReference>
<keyword evidence="3 7" id="KW-0812">Transmembrane</keyword>
<dbReference type="EMBL" id="PRLK01000007">
    <property type="protein sequence ID" value="RYC72485.1"/>
    <property type="molecule type" value="Genomic_DNA"/>
</dbReference>
<feature type="transmembrane region" description="Helical" evidence="7">
    <location>
        <begin position="286"/>
        <end position="311"/>
    </location>
</feature>
<evidence type="ECO:0000256" key="4">
    <source>
        <dbReference type="ARBA" id="ARBA00022989"/>
    </source>
</evidence>
<dbReference type="Pfam" id="PF12704">
    <property type="entry name" value="MacB_PCD"/>
    <property type="match status" value="1"/>
</dbReference>
<reference evidence="10 11" key="1">
    <citation type="journal article" date="2018" name="bioRxiv">
        <title>Evidence of independent acquisition and adaption of ultra-small bacteria to human hosts across the highly diverse yet reduced genomes of the phylum Saccharibacteria.</title>
        <authorList>
            <person name="McLean J.S."/>
            <person name="Bor B."/>
            <person name="To T.T."/>
            <person name="Liu Q."/>
            <person name="Kearns K.A."/>
            <person name="Solden L.M."/>
            <person name="Wrighton K.C."/>
            <person name="He X."/>
            <person name="Shi W."/>
        </authorList>
    </citation>
    <scope>NUCLEOTIDE SEQUENCE [LARGE SCALE GENOMIC DNA]</scope>
    <source>
        <strain evidence="10 11">TM7_CMJM_G6_1_HOT_870</strain>
    </source>
</reference>
<dbReference type="PANTHER" id="PTHR30572:SF4">
    <property type="entry name" value="ABC TRANSPORTER PERMEASE YTRF"/>
    <property type="match status" value="1"/>
</dbReference>
<evidence type="ECO:0000256" key="2">
    <source>
        <dbReference type="ARBA" id="ARBA00022475"/>
    </source>
</evidence>
<evidence type="ECO:0000256" key="6">
    <source>
        <dbReference type="ARBA" id="ARBA00038076"/>
    </source>
</evidence>
<dbReference type="Pfam" id="PF02687">
    <property type="entry name" value="FtsX"/>
    <property type="match status" value="1"/>
</dbReference>
<dbReference type="InterPro" id="IPR050250">
    <property type="entry name" value="Macrolide_Exporter_MacB"/>
</dbReference>
<evidence type="ECO:0000256" key="3">
    <source>
        <dbReference type="ARBA" id="ARBA00022692"/>
    </source>
</evidence>
<accession>A0ABY0FHN7</accession>
<evidence type="ECO:0000259" key="9">
    <source>
        <dbReference type="Pfam" id="PF12704"/>
    </source>
</evidence>
<organism evidence="10 11">
    <name type="scientific">Candidatus Nanogingivalis gingivitcus</name>
    <dbReference type="NCBI Taxonomy" id="2171992"/>
    <lineage>
        <taxon>Bacteria</taxon>
        <taxon>Candidatus Saccharimonadota</taxon>
        <taxon>Candidatus Nanosyncoccalia</taxon>
        <taxon>Candidatus Nanogingivales</taxon>
        <taxon>Candidatus Nanogingivalaceae</taxon>
        <taxon>Candidatus Nanogingivalis</taxon>
    </lineage>
</organism>
<name>A0ABY0FHN7_9BACT</name>
<dbReference type="RefSeq" id="WP_129718905.1">
    <property type="nucleotide sequence ID" value="NZ_PRLK01000007.1"/>
</dbReference>
<keyword evidence="11" id="KW-1185">Reference proteome</keyword>